<reference evidence="8 9" key="1">
    <citation type="submission" date="2014-06" db="EMBL/GenBank/DDBJ databases">
        <title>Draft genome sequence of Paenibacillus sp. MSt1.</title>
        <authorList>
            <person name="Aw Y.K."/>
            <person name="Ong K.S."/>
            <person name="Gan H.M."/>
            <person name="Lee S.M."/>
        </authorList>
    </citation>
    <scope>NUCLEOTIDE SEQUENCE [LARGE SCALE GENOMIC DNA]</scope>
    <source>
        <strain evidence="8 9">MSt1</strain>
    </source>
</reference>
<comment type="subcellular location">
    <subcellularLocation>
        <location evidence="6">Cell membrane</location>
        <topology evidence="6">Multi-pass membrane protein</topology>
    </subcellularLocation>
    <subcellularLocation>
        <location evidence="1">Membrane</location>
        <topology evidence="1">Multi-pass membrane protein</topology>
    </subcellularLocation>
</comment>
<name>A0A081PAC3_9BACL</name>
<evidence type="ECO:0000256" key="4">
    <source>
        <dbReference type="ARBA" id="ARBA00022989"/>
    </source>
</evidence>
<feature type="transmembrane region" description="Helical" evidence="6">
    <location>
        <begin position="106"/>
        <end position="130"/>
    </location>
</feature>
<evidence type="ECO:0000313" key="9">
    <source>
        <dbReference type="Proteomes" id="UP000028123"/>
    </source>
</evidence>
<dbReference type="Pfam" id="PF00528">
    <property type="entry name" value="BPD_transp_1"/>
    <property type="match status" value="1"/>
</dbReference>
<dbReference type="CDD" id="cd06261">
    <property type="entry name" value="TM_PBP2"/>
    <property type="match status" value="1"/>
</dbReference>
<keyword evidence="2 6" id="KW-0813">Transport</keyword>
<organism evidence="8 9">
    <name type="scientific">Paenibacillus tyrfis</name>
    <dbReference type="NCBI Taxonomy" id="1501230"/>
    <lineage>
        <taxon>Bacteria</taxon>
        <taxon>Bacillati</taxon>
        <taxon>Bacillota</taxon>
        <taxon>Bacilli</taxon>
        <taxon>Bacillales</taxon>
        <taxon>Paenibacillaceae</taxon>
        <taxon>Paenibacillus</taxon>
    </lineage>
</organism>
<dbReference type="PANTHER" id="PTHR43496:SF1">
    <property type="entry name" value="POLYGALACTURONAN_RHAMNOGALACTURONAN TRANSPORT SYSTEM PERMEASE PROTEIN YTEP"/>
    <property type="match status" value="1"/>
</dbReference>
<dbReference type="Gene3D" id="1.10.3720.10">
    <property type="entry name" value="MetI-like"/>
    <property type="match status" value="1"/>
</dbReference>
<evidence type="ECO:0000256" key="5">
    <source>
        <dbReference type="ARBA" id="ARBA00023136"/>
    </source>
</evidence>
<keyword evidence="5 6" id="KW-0472">Membrane</keyword>
<proteinExistence type="inferred from homology"/>
<accession>A0A081PAC3</accession>
<dbReference type="Proteomes" id="UP000028123">
    <property type="component" value="Unassembled WGS sequence"/>
</dbReference>
<evidence type="ECO:0000256" key="3">
    <source>
        <dbReference type="ARBA" id="ARBA00022692"/>
    </source>
</evidence>
<evidence type="ECO:0000256" key="2">
    <source>
        <dbReference type="ARBA" id="ARBA00022448"/>
    </source>
</evidence>
<dbReference type="EMBL" id="JNVM01000002">
    <property type="protein sequence ID" value="KEQ27646.1"/>
    <property type="molecule type" value="Genomic_DNA"/>
</dbReference>
<keyword evidence="9" id="KW-1185">Reference proteome</keyword>
<dbReference type="AlphaFoldDB" id="A0A081PAC3"/>
<evidence type="ECO:0000256" key="1">
    <source>
        <dbReference type="ARBA" id="ARBA00004141"/>
    </source>
</evidence>
<sequence length="298" mass="33561">MLKDLVRDKYLYLLLLPGMLFIVVFKYIPMYGLVIAFQEYNILQGVGGSDWVGFYQFEKLFTMLDFTNVFKNTLIISTLKLIWGFPAPIVLALLLNEVKQLVFQRFVQTVVYLPHFISWVIFSGIIIIFLNPVDGLVNQVMGWFGGAPIDFLIEKSYFRSILVATDIYKEVGWGTIIYLAAISGINPQLYEAAIVDGAGRFRQMWNITLPSIRHVIVILFILSLGNILDAGFLQTLLLYNPLVMDVADIIDTYVYRKGIVDASYSLGAAAGVFKSVIALILVAASNQLAKRFGEEGLW</sequence>
<feature type="transmembrane region" description="Helical" evidence="6">
    <location>
        <begin position="12"/>
        <end position="37"/>
    </location>
</feature>
<dbReference type="InterPro" id="IPR000515">
    <property type="entry name" value="MetI-like"/>
</dbReference>
<dbReference type="PROSITE" id="PS50928">
    <property type="entry name" value="ABC_TM1"/>
    <property type="match status" value="1"/>
</dbReference>
<evidence type="ECO:0000256" key="6">
    <source>
        <dbReference type="RuleBase" id="RU363032"/>
    </source>
</evidence>
<dbReference type="RefSeq" id="WP_036675433.1">
    <property type="nucleotide sequence ID" value="NZ_JNVM01000002.1"/>
</dbReference>
<comment type="caution">
    <text evidence="8">The sequence shown here is derived from an EMBL/GenBank/DDBJ whole genome shotgun (WGS) entry which is preliminary data.</text>
</comment>
<comment type="similarity">
    <text evidence="6">Belongs to the binding-protein-dependent transport system permease family.</text>
</comment>
<feature type="transmembrane region" description="Helical" evidence="6">
    <location>
        <begin position="215"/>
        <end position="242"/>
    </location>
</feature>
<dbReference type="SUPFAM" id="SSF161098">
    <property type="entry name" value="MetI-like"/>
    <property type="match status" value="1"/>
</dbReference>
<evidence type="ECO:0000259" key="7">
    <source>
        <dbReference type="PROSITE" id="PS50928"/>
    </source>
</evidence>
<dbReference type="OrthoDB" id="9785836at2"/>
<keyword evidence="3 6" id="KW-0812">Transmembrane</keyword>
<protein>
    <submittedName>
        <fullName evidence="8">Protein lplB</fullName>
    </submittedName>
</protein>
<dbReference type="PANTHER" id="PTHR43496">
    <property type="entry name" value="PROTEIN LPLB"/>
    <property type="match status" value="1"/>
</dbReference>
<keyword evidence="4 6" id="KW-1133">Transmembrane helix</keyword>
<evidence type="ECO:0000313" key="8">
    <source>
        <dbReference type="EMBL" id="KEQ27646.1"/>
    </source>
</evidence>
<dbReference type="GO" id="GO:0055085">
    <property type="term" value="P:transmembrane transport"/>
    <property type="evidence" value="ECO:0007669"/>
    <property type="project" value="InterPro"/>
</dbReference>
<feature type="transmembrane region" description="Helical" evidence="6">
    <location>
        <begin position="74"/>
        <end position="94"/>
    </location>
</feature>
<feature type="transmembrane region" description="Helical" evidence="6">
    <location>
        <begin position="262"/>
        <end position="284"/>
    </location>
</feature>
<feature type="domain" description="ABC transmembrane type-1" evidence="7">
    <location>
        <begin position="70"/>
        <end position="285"/>
    </location>
</feature>
<dbReference type="GO" id="GO:0005886">
    <property type="term" value="C:plasma membrane"/>
    <property type="evidence" value="ECO:0007669"/>
    <property type="project" value="UniProtKB-SubCell"/>
</dbReference>
<gene>
    <name evidence="8" type="ORF">ET33_13215</name>
</gene>
<dbReference type="eggNOG" id="COG4209">
    <property type="taxonomic scope" value="Bacteria"/>
</dbReference>
<dbReference type="InterPro" id="IPR035906">
    <property type="entry name" value="MetI-like_sf"/>
</dbReference>